<keyword evidence="1" id="KW-0812">Transmembrane</keyword>
<keyword evidence="1" id="KW-1133">Transmembrane helix</keyword>
<proteinExistence type="predicted"/>
<feature type="domain" description="Chlorhexidine efflux transporter" evidence="2">
    <location>
        <begin position="2"/>
        <end position="65"/>
    </location>
</feature>
<feature type="domain" description="Chlorhexidine efflux transporter" evidence="2">
    <location>
        <begin position="72"/>
        <end position="134"/>
    </location>
</feature>
<comment type="caution">
    <text evidence="3">The sequence shown here is derived from an EMBL/GenBank/DDBJ whole genome shotgun (WGS) entry which is preliminary data.</text>
</comment>
<reference evidence="4" key="1">
    <citation type="journal article" date="2019" name="Int. J. Syst. Evol. Microbiol.">
        <title>The Global Catalogue of Microorganisms (GCM) 10K type strain sequencing project: providing services to taxonomists for standard genome sequencing and annotation.</title>
        <authorList>
            <consortium name="The Broad Institute Genomics Platform"/>
            <consortium name="The Broad Institute Genome Sequencing Center for Infectious Disease"/>
            <person name="Wu L."/>
            <person name="Ma J."/>
        </authorList>
    </citation>
    <scope>NUCLEOTIDE SEQUENCE [LARGE SCALE GENOMIC DNA]</scope>
    <source>
        <strain evidence="4">CGMCC 4.7283</strain>
    </source>
</reference>
<keyword evidence="4" id="KW-1185">Reference proteome</keyword>
<name>A0ABV9KK42_9RHOB</name>
<evidence type="ECO:0000313" key="3">
    <source>
        <dbReference type="EMBL" id="MFC4670398.1"/>
    </source>
</evidence>
<dbReference type="EMBL" id="JBHSGI010000024">
    <property type="protein sequence ID" value="MFC4670398.1"/>
    <property type="molecule type" value="Genomic_DNA"/>
</dbReference>
<evidence type="ECO:0000259" key="2">
    <source>
        <dbReference type="Pfam" id="PF05232"/>
    </source>
</evidence>
<sequence length="141" mass="16016">MRTRKDRIRHALLFELIALAIITPFGGSVFEVSTLDFGVVAVVSTTTAMLWNYVFNLGFDHAMLRYRGTVRKSVAIRVLHAVAFEFGLLVLLVPFIAWYLAVPLWTAFLMDVTIAGFYLVYAFAFNWLYDTVFPLPETARA</sequence>
<feature type="transmembrane region" description="Helical" evidence="1">
    <location>
        <begin position="78"/>
        <end position="101"/>
    </location>
</feature>
<feature type="transmembrane region" description="Helical" evidence="1">
    <location>
        <begin position="12"/>
        <end position="31"/>
    </location>
</feature>
<protein>
    <submittedName>
        <fullName evidence="3">PACE efflux transporter</fullName>
    </submittedName>
</protein>
<evidence type="ECO:0000313" key="4">
    <source>
        <dbReference type="Proteomes" id="UP001595973"/>
    </source>
</evidence>
<accession>A0ABV9KK42</accession>
<feature type="transmembrane region" description="Helical" evidence="1">
    <location>
        <begin position="37"/>
        <end position="57"/>
    </location>
</feature>
<evidence type="ECO:0000256" key="1">
    <source>
        <dbReference type="SAM" id="Phobius"/>
    </source>
</evidence>
<gene>
    <name evidence="3" type="ORF">ACFO5X_17670</name>
</gene>
<dbReference type="InterPro" id="IPR007896">
    <property type="entry name" value="BTP_bacteria"/>
</dbReference>
<dbReference type="InterPro" id="IPR058208">
    <property type="entry name" value="PACE"/>
</dbReference>
<organism evidence="3 4">
    <name type="scientific">Seohaeicola nanhaiensis</name>
    <dbReference type="NCBI Taxonomy" id="1387282"/>
    <lineage>
        <taxon>Bacteria</taxon>
        <taxon>Pseudomonadati</taxon>
        <taxon>Pseudomonadota</taxon>
        <taxon>Alphaproteobacteria</taxon>
        <taxon>Rhodobacterales</taxon>
        <taxon>Roseobacteraceae</taxon>
        <taxon>Seohaeicola</taxon>
    </lineage>
</organism>
<keyword evidence="1" id="KW-0472">Membrane</keyword>
<dbReference type="Proteomes" id="UP001595973">
    <property type="component" value="Unassembled WGS sequence"/>
</dbReference>
<dbReference type="Pfam" id="PF05232">
    <property type="entry name" value="BTP"/>
    <property type="match status" value="2"/>
</dbReference>
<dbReference type="RefSeq" id="WP_380719359.1">
    <property type="nucleotide sequence ID" value="NZ_JBHSGI010000024.1"/>
</dbReference>
<dbReference type="NCBIfam" id="NF033664">
    <property type="entry name" value="PACE_transport"/>
    <property type="match status" value="1"/>
</dbReference>
<feature type="transmembrane region" description="Helical" evidence="1">
    <location>
        <begin position="107"/>
        <end position="129"/>
    </location>
</feature>